<protein>
    <submittedName>
        <fullName evidence="1">Uncharacterized protein</fullName>
    </submittedName>
</protein>
<name>A0A9X1ZFG6_9GAMM</name>
<dbReference type="RefSeq" id="WP_188927175.1">
    <property type="nucleotide sequence ID" value="NZ_BMQI01000088.1"/>
</dbReference>
<proteinExistence type="predicted"/>
<comment type="caution">
    <text evidence="1">The sequence shown here is derived from an EMBL/GenBank/DDBJ whole genome shotgun (WGS) entry which is preliminary data.</text>
</comment>
<evidence type="ECO:0000313" key="1">
    <source>
        <dbReference type="EMBL" id="MCL1107750.1"/>
    </source>
</evidence>
<dbReference type="Proteomes" id="UP001139408">
    <property type="component" value="Unassembled WGS sequence"/>
</dbReference>
<reference evidence="1" key="1">
    <citation type="submission" date="2022-01" db="EMBL/GenBank/DDBJ databases">
        <title>Whole genome-based taxonomy of the Shewanellaceae.</title>
        <authorList>
            <person name="Martin-Rodriguez A.J."/>
        </authorList>
    </citation>
    <scope>NUCLEOTIDE SEQUENCE</scope>
    <source>
        <strain evidence="1">DSM 23803</strain>
    </source>
</reference>
<keyword evidence="2" id="KW-1185">Reference proteome</keyword>
<organism evidence="1 2">
    <name type="scientific">Shewanella algicola</name>
    <dbReference type="NCBI Taxonomy" id="640633"/>
    <lineage>
        <taxon>Bacteria</taxon>
        <taxon>Pseudomonadati</taxon>
        <taxon>Pseudomonadota</taxon>
        <taxon>Gammaproteobacteria</taxon>
        <taxon>Alteromonadales</taxon>
        <taxon>Shewanellaceae</taxon>
        <taxon>Shewanella</taxon>
    </lineage>
</organism>
<dbReference type="AlphaFoldDB" id="A0A9X1ZFG6"/>
<dbReference type="EMBL" id="JAKILJ010000087">
    <property type="protein sequence ID" value="MCL1107750.1"/>
    <property type="molecule type" value="Genomic_DNA"/>
</dbReference>
<accession>A0A9X1ZFG6</accession>
<sequence length="195" mass="22261">MNTINDFFFGQIDNSNTLRMPLSPVVAKGNLVTPKYFTYQLNRLLKTHNNHVILYCDTSSPAFPELMSMLPHEEIGLIEIYAKTDVNEMMNATLACDIFLENGVVSVVPHWCAYKEIRSREIVSTLLVPLIKNNAYNKSFIREGGKKYMLPRENNELLNKIFSLSRYPHAGLNLDITECINSLNIAKEECDINLD</sequence>
<evidence type="ECO:0000313" key="2">
    <source>
        <dbReference type="Proteomes" id="UP001139408"/>
    </source>
</evidence>
<gene>
    <name evidence="1" type="ORF">L2749_21360</name>
</gene>